<organism evidence="3 4">
    <name type="scientific">Algisphaera agarilytica</name>
    <dbReference type="NCBI Taxonomy" id="1385975"/>
    <lineage>
        <taxon>Bacteria</taxon>
        <taxon>Pseudomonadati</taxon>
        <taxon>Planctomycetota</taxon>
        <taxon>Phycisphaerae</taxon>
        <taxon>Phycisphaerales</taxon>
        <taxon>Phycisphaeraceae</taxon>
        <taxon>Algisphaera</taxon>
    </lineage>
</organism>
<evidence type="ECO:0000313" key="3">
    <source>
        <dbReference type="EMBL" id="MBB6429441.1"/>
    </source>
</evidence>
<evidence type="ECO:0000313" key="4">
    <source>
        <dbReference type="Proteomes" id="UP000541810"/>
    </source>
</evidence>
<dbReference type="InterPro" id="IPR011335">
    <property type="entry name" value="Restrct_endonuc-II-like"/>
</dbReference>
<dbReference type="PANTHER" id="PTHR34039:SF1">
    <property type="entry name" value="UPF0102 PROTEIN YRAN"/>
    <property type="match status" value="1"/>
</dbReference>
<dbReference type="CDD" id="cd20736">
    <property type="entry name" value="PoNe_Nuclease"/>
    <property type="match status" value="1"/>
</dbReference>
<reference evidence="3 4" key="1">
    <citation type="submission" date="2020-08" db="EMBL/GenBank/DDBJ databases">
        <title>Genomic Encyclopedia of Type Strains, Phase IV (KMG-IV): sequencing the most valuable type-strain genomes for metagenomic binning, comparative biology and taxonomic classification.</title>
        <authorList>
            <person name="Goeker M."/>
        </authorList>
    </citation>
    <scope>NUCLEOTIDE SEQUENCE [LARGE SCALE GENOMIC DNA]</scope>
    <source>
        <strain evidence="3 4">DSM 103725</strain>
    </source>
</reference>
<dbReference type="GO" id="GO:0004519">
    <property type="term" value="F:endonuclease activity"/>
    <property type="evidence" value="ECO:0007669"/>
    <property type="project" value="UniProtKB-KW"/>
</dbReference>
<dbReference type="Gene3D" id="3.40.1350.10">
    <property type="match status" value="1"/>
</dbReference>
<keyword evidence="3" id="KW-0255">Endonuclease</keyword>
<name>A0A7X0H7B0_9BACT</name>
<dbReference type="HAMAP" id="MF_00048">
    <property type="entry name" value="UPF0102"/>
    <property type="match status" value="1"/>
</dbReference>
<evidence type="ECO:0000256" key="2">
    <source>
        <dbReference type="HAMAP-Rule" id="MF_00048"/>
    </source>
</evidence>
<dbReference type="EMBL" id="JACHGY010000001">
    <property type="protein sequence ID" value="MBB6429441.1"/>
    <property type="molecule type" value="Genomic_DNA"/>
</dbReference>
<protein>
    <recommendedName>
        <fullName evidence="2">UPF0102 protein HNQ40_001247</fullName>
    </recommendedName>
</protein>
<keyword evidence="4" id="KW-1185">Reference proteome</keyword>
<keyword evidence="3" id="KW-0540">Nuclease</keyword>
<dbReference type="RefSeq" id="WP_184677020.1">
    <property type="nucleotide sequence ID" value="NZ_JACHGY010000001.1"/>
</dbReference>
<dbReference type="PANTHER" id="PTHR34039">
    <property type="entry name" value="UPF0102 PROTEIN YRAN"/>
    <property type="match status" value="1"/>
</dbReference>
<dbReference type="SUPFAM" id="SSF52980">
    <property type="entry name" value="Restriction endonuclease-like"/>
    <property type="match status" value="1"/>
</dbReference>
<keyword evidence="3" id="KW-0378">Hydrolase</keyword>
<sequence>MFQRFAHLFVAPMRGAHRRRGRAGEHLAAQHLKKHGYRVLARNLRNRFGEIDLLALAPDGRTVVVVEVKAGSANERFPPELHVTPAKQRKIVALTAQLARRYRLTDRPFRFDVIAVEFPEQGDPVIRHHVGAFASRV</sequence>
<gene>
    <name evidence="3" type="ORF">HNQ40_001247</name>
</gene>
<comment type="similarity">
    <text evidence="1 2">Belongs to the UPF0102 family.</text>
</comment>
<dbReference type="AlphaFoldDB" id="A0A7X0H7B0"/>
<proteinExistence type="inferred from homology"/>
<dbReference type="Pfam" id="PF02021">
    <property type="entry name" value="UPF0102"/>
    <property type="match status" value="1"/>
</dbReference>
<comment type="caution">
    <text evidence="3">The sequence shown here is derived from an EMBL/GenBank/DDBJ whole genome shotgun (WGS) entry which is preliminary data.</text>
</comment>
<evidence type="ECO:0000256" key="1">
    <source>
        <dbReference type="ARBA" id="ARBA00006738"/>
    </source>
</evidence>
<dbReference type="InterPro" id="IPR011856">
    <property type="entry name" value="tRNA_endonuc-like_dom_sf"/>
</dbReference>
<dbReference type="InterPro" id="IPR003509">
    <property type="entry name" value="UPF0102_YraN-like"/>
</dbReference>
<dbReference type="Proteomes" id="UP000541810">
    <property type="component" value="Unassembled WGS sequence"/>
</dbReference>
<dbReference type="GO" id="GO:0003676">
    <property type="term" value="F:nucleic acid binding"/>
    <property type="evidence" value="ECO:0007669"/>
    <property type="project" value="InterPro"/>
</dbReference>
<accession>A0A7X0H7B0</accession>